<dbReference type="EMBL" id="BLXT01006409">
    <property type="protein sequence ID" value="GFO31544.1"/>
    <property type="molecule type" value="Genomic_DNA"/>
</dbReference>
<dbReference type="PROSITE" id="PS50297">
    <property type="entry name" value="ANK_REP_REGION"/>
    <property type="match status" value="2"/>
</dbReference>
<keyword evidence="1" id="KW-0677">Repeat</keyword>
<feature type="repeat" description="ANK" evidence="3">
    <location>
        <begin position="146"/>
        <end position="178"/>
    </location>
</feature>
<name>A0AAV4CKT0_9GAST</name>
<dbReference type="Proteomes" id="UP000735302">
    <property type="component" value="Unassembled WGS sequence"/>
</dbReference>
<feature type="region of interest" description="Disordered" evidence="4">
    <location>
        <begin position="394"/>
        <end position="463"/>
    </location>
</feature>
<keyword evidence="2 3" id="KW-0040">ANK repeat</keyword>
<evidence type="ECO:0000256" key="4">
    <source>
        <dbReference type="SAM" id="MobiDB-lite"/>
    </source>
</evidence>
<dbReference type="InterPro" id="IPR036770">
    <property type="entry name" value="Ankyrin_rpt-contain_sf"/>
</dbReference>
<proteinExistence type="predicted"/>
<dbReference type="AlphaFoldDB" id="A0AAV4CKT0"/>
<dbReference type="SUPFAM" id="SSF48403">
    <property type="entry name" value="Ankyrin repeat"/>
    <property type="match status" value="1"/>
</dbReference>
<organism evidence="5 6">
    <name type="scientific">Plakobranchus ocellatus</name>
    <dbReference type="NCBI Taxonomy" id="259542"/>
    <lineage>
        <taxon>Eukaryota</taxon>
        <taxon>Metazoa</taxon>
        <taxon>Spiralia</taxon>
        <taxon>Lophotrochozoa</taxon>
        <taxon>Mollusca</taxon>
        <taxon>Gastropoda</taxon>
        <taxon>Heterobranchia</taxon>
        <taxon>Euthyneura</taxon>
        <taxon>Panpulmonata</taxon>
        <taxon>Sacoglossa</taxon>
        <taxon>Placobranchoidea</taxon>
        <taxon>Plakobranchidae</taxon>
        <taxon>Plakobranchus</taxon>
    </lineage>
</organism>
<dbReference type="Pfam" id="PF12796">
    <property type="entry name" value="Ank_2"/>
    <property type="match status" value="1"/>
</dbReference>
<evidence type="ECO:0000256" key="2">
    <source>
        <dbReference type="ARBA" id="ARBA00023043"/>
    </source>
</evidence>
<dbReference type="Gene3D" id="1.25.40.20">
    <property type="entry name" value="Ankyrin repeat-containing domain"/>
    <property type="match status" value="1"/>
</dbReference>
<evidence type="ECO:0000313" key="6">
    <source>
        <dbReference type="Proteomes" id="UP000735302"/>
    </source>
</evidence>
<comment type="caution">
    <text evidence="5">The sequence shown here is derived from an EMBL/GenBank/DDBJ whole genome shotgun (WGS) entry which is preliminary data.</text>
</comment>
<gene>
    <name evidence="5" type="ORF">PoB_005804900</name>
</gene>
<dbReference type="PANTHER" id="PTHR24189">
    <property type="entry name" value="MYOTROPHIN"/>
    <property type="match status" value="1"/>
</dbReference>
<evidence type="ECO:0000256" key="1">
    <source>
        <dbReference type="ARBA" id="ARBA00022737"/>
    </source>
</evidence>
<dbReference type="PROSITE" id="PS50088">
    <property type="entry name" value="ANK_REPEAT"/>
    <property type="match status" value="3"/>
</dbReference>
<dbReference type="InterPro" id="IPR050745">
    <property type="entry name" value="Multifunctional_regulatory"/>
</dbReference>
<keyword evidence="6" id="KW-1185">Reference proteome</keyword>
<evidence type="ECO:0000256" key="3">
    <source>
        <dbReference type="PROSITE-ProRule" id="PRU00023"/>
    </source>
</evidence>
<dbReference type="SMART" id="SM00248">
    <property type="entry name" value="ANK"/>
    <property type="match status" value="5"/>
</dbReference>
<feature type="repeat" description="ANK" evidence="3">
    <location>
        <begin position="113"/>
        <end position="145"/>
    </location>
</feature>
<evidence type="ECO:0000313" key="5">
    <source>
        <dbReference type="EMBL" id="GFO31544.1"/>
    </source>
</evidence>
<reference evidence="5 6" key="1">
    <citation type="journal article" date="2021" name="Elife">
        <title>Chloroplast acquisition without the gene transfer in kleptoplastic sea slugs, Plakobranchus ocellatus.</title>
        <authorList>
            <person name="Maeda T."/>
            <person name="Takahashi S."/>
            <person name="Yoshida T."/>
            <person name="Shimamura S."/>
            <person name="Takaki Y."/>
            <person name="Nagai Y."/>
            <person name="Toyoda A."/>
            <person name="Suzuki Y."/>
            <person name="Arimoto A."/>
            <person name="Ishii H."/>
            <person name="Satoh N."/>
            <person name="Nishiyama T."/>
            <person name="Hasebe M."/>
            <person name="Maruyama T."/>
            <person name="Minagawa J."/>
            <person name="Obokata J."/>
            <person name="Shigenobu S."/>
        </authorList>
    </citation>
    <scope>NUCLEOTIDE SEQUENCE [LARGE SCALE GENOMIC DNA]</scope>
</reference>
<accession>A0AAV4CKT0</accession>
<dbReference type="PANTHER" id="PTHR24189:SF72">
    <property type="entry name" value="ANKYRIN REPEAT-CONTAINING DOMAIN-CONTAINING PROTEIN"/>
    <property type="match status" value="1"/>
</dbReference>
<protein>
    <submittedName>
        <fullName evidence="5">Ankyrin domain protein</fullName>
    </submittedName>
</protein>
<dbReference type="Pfam" id="PF13637">
    <property type="entry name" value="Ank_4"/>
    <property type="match status" value="1"/>
</dbReference>
<sequence>MCFRVSGVHNMGTMWSKTLQCLQNWYTLSLSKQRDEKDEAHQVFVSQVTKAVEEGDVEALKALHEEARTSMFGGLEYVQCTPPLLLLAVHHGHMSVGRYLLDLELDVDATDTCGMTALHEACKCSRNACLELLLSRSKHIDRRDVWGRTPLLKALVYRNTQAARVLLAKGANPNAEDHYGMTPLATAIDYNWPDMLSLLVYHGADLNLISRAQHQCSGPPLYRAINNQNLAMVQQLLSLGATTQPCNCSMSAPDGGLPTWPYLGHSTPRFSLAHALQHENAVLMAMSELVKRGDQHLSKVSLDILMQVLSAHGLPLGSSHEVMMRVLLASRDSSDPSASLQDHPQQVGLKSSSVLSSESVSSLLLKFYLCSGSCHEPDSLESLISPGTDIAAARRRAAAAGTTEHIGGQGQPRVDERGQDQNAGGEGSQQRPAQTMEDGQATGRRGKPVRKKKAPSLHTQSRRVARRALMSSGHNVTWATQRLHCPPALKTLLLLKDIDRAFSAKPPTIFYD</sequence>
<feature type="repeat" description="ANK" evidence="3">
    <location>
        <begin position="179"/>
        <end position="211"/>
    </location>
</feature>
<feature type="compositionally biased region" description="Basic residues" evidence="4">
    <location>
        <begin position="444"/>
        <end position="463"/>
    </location>
</feature>
<dbReference type="InterPro" id="IPR002110">
    <property type="entry name" value="Ankyrin_rpt"/>
</dbReference>